<protein>
    <submittedName>
        <fullName evidence="6">Fmu (Sun) domain-containing protein</fullName>
    </submittedName>
</protein>
<dbReference type="Pfam" id="PF01189">
    <property type="entry name" value="Methyltr_RsmB-F"/>
    <property type="match status" value="1"/>
</dbReference>
<evidence type="ECO:0000256" key="4">
    <source>
        <dbReference type="ARBA" id="ARBA00022884"/>
    </source>
</evidence>
<evidence type="ECO:0000256" key="2">
    <source>
        <dbReference type="ARBA" id="ARBA00022679"/>
    </source>
</evidence>
<dbReference type="Pfam" id="PF22458">
    <property type="entry name" value="RsmF-B_ferredox"/>
    <property type="match status" value="1"/>
</dbReference>
<organism evidence="6 7">
    <name type="scientific">Zestosphaera tikiterensis</name>
    <dbReference type="NCBI Taxonomy" id="1973259"/>
    <lineage>
        <taxon>Archaea</taxon>
        <taxon>Thermoproteota</taxon>
        <taxon>Thermoprotei</taxon>
        <taxon>Desulfurococcales</taxon>
        <taxon>Desulfurococcaceae</taxon>
        <taxon>Zestosphaera</taxon>
    </lineage>
</organism>
<comment type="caution">
    <text evidence="6">The sequence shown here is derived from an EMBL/GenBank/DDBJ whole genome shotgun (WGS) entry which is preliminary data.</text>
</comment>
<keyword evidence="4" id="KW-0694">RNA-binding</keyword>
<dbReference type="PRINTS" id="PR02008">
    <property type="entry name" value="RCMTFAMILY"/>
</dbReference>
<dbReference type="EMBL" id="NBVN01000004">
    <property type="protein sequence ID" value="PUA32373.1"/>
    <property type="molecule type" value="Genomic_DNA"/>
</dbReference>
<dbReference type="InterPro" id="IPR001678">
    <property type="entry name" value="MeTrfase_RsmB-F_NOP2_dom"/>
</dbReference>
<dbReference type="AlphaFoldDB" id="A0A2R7Y4G1"/>
<dbReference type="GO" id="GO:0003723">
    <property type="term" value="F:RNA binding"/>
    <property type="evidence" value="ECO:0007669"/>
    <property type="project" value="UniProtKB-KW"/>
</dbReference>
<evidence type="ECO:0000259" key="5">
    <source>
        <dbReference type="PROSITE" id="PS51686"/>
    </source>
</evidence>
<dbReference type="Gene3D" id="1.10.940.10">
    <property type="entry name" value="NusB-like"/>
    <property type="match status" value="1"/>
</dbReference>
<dbReference type="NCBIfam" id="TIGR00446">
    <property type="entry name" value="nop2p"/>
    <property type="match status" value="1"/>
</dbReference>
<dbReference type="PANTHER" id="PTHR22807:SF74">
    <property type="entry name" value="TRNA (CYTOSINE(48)-C(5))-METHYLTRANSFERASE"/>
    <property type="match status" value="1"/>
</dbReference>
<dbReference type="InterPro" id="IPR029063">
    <property type="entry name" value="SAM-dependent_MTases_sf"/>
</dbReference>
<dbReference type="InterPro" id="IPR049560">
    <property type="entry name" value="MeTrfase_RsmB-F_NOP2_cat"/>
</dbReference>
<dbReference type="GO" id="GO:0030488">
    <property type="term" value="P:tRNA methylation"/>
    <property type="evidence" value="ECO:0007669"/>
    <property type="project" value="TreeGrafter"/>
</dbReference>
<dbReference type="SUPFAM" id="SSF53335">
    <property type="entry name" value="S-adenosyl-L-methionine-dependent methyltransferases"/>
    <property type="match status" value="1"/>
</dbReference>
<dbReference type="InterPro" id="IPR023267">
    <property type="entry name" value="RCMT"/>
</dbReference>
<dbReference type="PROSITE" id="PS51686">
    <property type="entry name" value="SAM_MT_RSMB_NOP"/>
    <property type="match status" value="1"/>
</dbReference>
<evidence type="ECO:0000256" key="1">
    <source>
        <dbReference type="ARBA" id="ARBA00022603"/>
    </source>
</evidence>
<keyword evidence="2" id="KW-0808">Transferase</keyword>
<accession>A0A2R7Y4G1</accession>
<evidence type="ECO:0000313" key="6">
    <source>
        <dbReference type="EMBL" id="PUA32373.1"/>
    </source>
</evidence>
<keyword evidence="3" id="KW-0949">S-adenosyl-L-methionine</keyword>
<dbReference type="GO" id="GO:0016428">
    <property type="term" value="F:tRNA (cytidine-5-)-methyltransferase activity"/>
    <property type="evidence" value="ECO:0007669"/>
    <property type="project" value="TreeGrafter"/>
</dbReference>
<feature type="domain" description="SAM-dependent MTase RsmB/NOP-type" evidence="5">
    <location>
        <begin position="178"/>
        <end position="450"/>
    </location>
</feature>
<keyword evidence="1" id="KW-0489">Methyltransferase</keyword>
<dbReference type="CDD" id="cd02440">
    <property type="entry name" value="AdoMet_MTases"/>
    <property type="match status" value="1"/>
</dbReference>
<proteinExistence type="predicted"/>
<gene>
    <name evidence="6" type="ORF">B7O98_06870</name>
</gene>
<dbReference type="PANTHER" id="PTHR22807">
    <property type="entry name" value="NOP2 YEAST -RELATED NOL1/NOP2/FMU SUN DOMAIN-CONTAINING"/>
    <property type="match status" value="1"/>
</dbReference>
<dbReference type="InterPro" id="IPR035926">
    <property type="entry name" value="NusB-like_sf"/>
</dbReference>
<evidence type="ECO:0000313" key="7">
    <source>
        <dbReference type="Proteomes" id="UP000244093"/>
    </source>
</evidence>
<dbReference type="Gene3D" id="3.40.50.150">
    <property type="entry name" value="Vaccinia Virus protein VP39"/>
    <property type="match status" value="1"/>
</dbReference>
<sequence>MVKEPYAIEWVDVAALIEAVKLSEAIKPSQQAKRDAFRKYGVLGGRKDPPLTAIFYDIMLRLGLLDKAVVKLTGVSNPLLLDPYLRAALRVFIELKVFSKGKIVFKDLDKIKSKVSSYLSKHSHPYVGMWLWDAIDKLDNFSLTPENEEESLMFKYLLPPWYIRRVKELLGGEEAEKYFNSLLAKPKISVRVNTLKSTVEEVIKELEGRVKGLEVSDKVPNVIKFYGPFNFDRSPLHLSGRIVIQEEAAALAPLLLNPKPGEVVVDLAAAPGGKTELMGELMLNQGRIYAFDVDEARIKRMRKLLERAGVNIVNIYKRDGREAPKVLGTEVADKVLIDAPCSSDGTLMKNPDLRWRLSEEEVGKLSQLQYELILAGLKLLKPGGHLLYCTCSALKEQNEDVIAKVLRKRKDVELIPLKGPYDSGYIEGTMRAWPHKHNTIGFFYALLKKR</sequence>
<name>A0A2R7Y4G1_9CREN</name>
<dbReference type="InterPro" id="IPR054728">
    <property type="entry name" value="RsmB-like_ferredoxin"/>
</dbReference>
<dbReference type="Gene3D" id="3.30.70.1170">
    <property type="entry name" value="Sun protein, domain 3"/>
    <property type="match status" value="1"/>
</dbReference>
<dbReference type="Proteomes" id="UP000244093">
    <property type="component" value="Unassembled WGS sequence"/>
</dbReference>
<reference evidence="6 7" key="1">
    <citation type="journal article" date="2018" name="Syst. Appl. Microbiol.">
        <title>A new symbiotic nanoarchaeote (Candidatus Nanoclepta minutus) and its host (Zestosphaera tikiterensis gen. nov., sp. nov.) from a New Zealand hot spring.</title>
        <authorList>
            <person name="St John E."/>
            <person name="Liu Y."/>
            <person name="Podar M."/>
            <person name="Stott M.B."/>
            <person name="Meneghin J."/>
            <person name="Chen Z."/>
            <person name="Lagutin K."/>
            <person name="Mitchell K."/>
            <person name="Reysenbach A.L."/>
        </authorList>
    </citation>
    <scope>NUCLEOTIDE SEQUENCE [LARGE SCALE GENOMIC DNA]</scope>
    <source>
        <strain evidence="6">NZ3</strain>
    </source>
</reference>
<dbReference type="InterPro" id="IPR011023">
    <property type="entry name" value="Nop2p"/>
</dbReference>
<evidence type="ECO:0000256" key="3">
    <source>
        <dbReference type="ARBA" id="ARBA00022691"/>
    </source>
</evidence>